<evidence type="ECO:0000256" key="1">
    <source>
        <dbReference type="SAM" id="MobiDB-lite"/>
    </source>
</evidence>
<protein>
    <submittedName>
        <fullName evidence="3">Uncharacterized protein</fullName>
    </submittedName>
</protein>
<dbReference type="Proteomes" id="UP001234581">
    <property type="component" value="Unassembled WGS sequence"/>
</dbReference>
<dbReference type="AlphaFoldDB" id="A0AAD7UY67"/>
<keyword evidence="4" id="KW-1185">Reference proteome</keyword>
<feature type="compositionally biased region" description="Basic and acidic residues" evidence="1">
    <location>
        <begin position="117"/>
        <end position="130"/>
    </location>
</feature>
<accession>A0AAD7UY67</accession>
<proteinExistence type="predicted"/>
<dbReference type="GeneID" id="83217116"/>
<keyword evidence="2" id="KW-0732">Signal</keyword>
<feature type="region of interest" description="Disordered" evidence="1">
    <location>
        <begin position="50"/>
        <end position="190"/>
    </location>
</feature>
<reference evidence="3 4" key="1">
    <citation type="submission" date="2023-03" db="EMBL/GenBank/DDBJ databases">
        <title>Genome sequence of Lichtheimia ornata CBS 291.66.</title>
        <authorList>
            <person name="Mohabir J.T."/>
            <person name="Shea T.P."/>
            <person name="Kurbessoian T."/>
            <person name="Berby B."/>
            <person name="Fontaine J."/>
            <person name="Livny J."/>
            <person name="Gnirke A."/>
            <person name="Stajich J.E."/>
            <person name="Cuomo C.A."/>
        </authorList>
    </citation>
    <scope>NUCLEOTIDE SEQUENCE [LARGE SCALE GENOMIC DNA]</scope>
    <source>
        <strain evidence="3">CBS 291.66</strain>
    </source>
</reference>
<comment type="caution">
    <text evidence="3">The sequence shown here is derived from an EMBL/GenBank/DDBJ whole genome shotgun (WGS) entry which is preliminary data.</text>
</comment>
<sequence>MHIRFVSITLAAVLALSSVSVQAAPTPVHQGLQVLGKAVDSYERSFVTFEKRHHGGKDGEDAHDEDDEEEADEDEKEADEEEEEEDERHRHHARSDQSLALTNGEGDQSKVNGVQPKARDVVKRHGHGENEADEDEPEENENEPDEDEPDEDENEPDEDEPDEDENEPDEEEPDEDEDERRHHRHGHHSI</sequence>
<evidence type="ECO:0000313" key="3">
    <source>
        <dbReference type="EMBL" id="KAJ8654660.1"/>
    </source>
</evidence>
<gene>
    <name evidence="3" type="ORF">O0I10_009711</name>
</gene>
<feature type="compositionally biased region" description="Polar residues" evidence="1">
    <location>
        <begin position="96"/>
        <end position="112"/>
    </location>
</feature>
<evidence type="ECO:0000256" key="2">
    <source>
        <dbReference type="SAM" id="SignalP"/>
    </source>
</evidence>
<feature type="compositionally biased region" description="Acidic residues" evidence="1">
    <location>
        <begin position="61"/>
        <end position="86"/>
    </location>
</feature>
<feature type="compositionally biased region" description="Basic residues" evidence="1">
    <location>
        <begin position="181"/>
        <end position="190"/>
    </location>
</feature>
<evidence type="ECO:0000313" key="4">
    <source>
        <dbReference type="Proteomes" id="UP001234581"/>
    </source>
</evidence>
<feature type="signal peptide" evidence="2">
    <location>
        <begin position="1"/>
        <end position="23"/>
    </location>
</feature>
<dbReference type="RefSeq" id="XP_058339574.1">
    <property type="nucleotide sequence ID" value="XM_058489698.1"/>
</dbReference>
<name>A0AAD7UY67_9FUNG</name>
<organism evidence="3 4">
    <name type="scientific">Lichtheimia ornata</name>
    <dbReference type="NCBI Taxonomy" id="688661"/>
    <lineage>
        <taxon>Eukaryota</taxon>
        <taxon>Fungi</taxon>
        <taxon>Fungi incertae sedis</taxon>
        <taxon>Mucoromycota</taxon>
        <taxon>Mucoromycotina</taxon>
        <taxon>Mucoromycetes</taxon>
        <taxon>Mucorales</taxon>
        <taxon>Lichtheimiaceae</taxon>
        <taxon>Lichtheimia</taxon>
    </lineage>
</organism>
<feature type="compositionally biased region" description="Acidic residues" evidence="1">
    <location>
        <begin position="131"/>
        <end position="178"/>
    </location>
</feature>
<feature type="chain" id="PRO_5042003744" evidence="2">
    <location>
        <begin position="24"/>
        <end position="190"/>
    </location>
</feature>
<dbReference type="EMBL" id="JARTCD010000058">
    <property type="protein sequence ID" value="KAJ8654660.1"/>
    <property type="molecule type" value="Genomic_DNA"/>
</dbReference>